<sequence length="124" mass="14650">MVASSEWEFEDIAVKYAQDLSYEFVVDDEAPSQPTHQAFGFMDETVHQPSPASVYRVGRGILMDLRRDLFLKRDHSPLFDTPRWVRNLEKGYLEAWRRWDSGEEFTPQGWSCIWIKDQGEKVHR</sequence>
<keyword evidence="2" id="KW-1185">Reference proteome</keyword>
<dbReference type="PANTHER" id="PTHR44998">
    <property type="match status" value="1"/>
</dbReference>
<gene>
    <name evidence="1" type="ORF">K7432_009009</name>
</gene>
<evidence type="ECO:0000313" key="1">
    <source>
        <dbReference type="EMBL" id="KAK9763921.1"/>
    </source>
</evidence>
<dbReference type="Proteomes" id="UP001479436">
    <property type="component" value="Unassembled WGS sequence"/>
</dbReference>
<name>A0ABR2WQZ6_9FUNG</name>
<reference evidence="1 2" key="1">
    <citation type="submission" date="2023-04" db="EMBL/GenBank/DDBJ databases">
        <title>Genome of Basidiobolus ranarum AG-B5.</title>
        <authorList>
            <person name="Stajich J.E."/>
            <person name="Carter-House D."/>
            <person name="Gryganskyi A."/>
        </authorList>
    </citation>
    <scope>NUCLEOTIDE SEQUENCE [LARGE SCALE GENOMIC DNA]</scope>
    <source>
        <strain evidence="1 2">AG-B5</strain>
    </source>
</reference>
<protein>
    <submittedName>
        <fullName evidence="1">Uncharacterized protein</fullName>
    </submittedName>
</protein>
<organism evidence="1 2">
    <name type="scientific">Basidiobolus ranarum</name>
    <dbReference type="NCBI Taxonomy" id="34480"/>
    <lineage>
        <taxon>Eukaryota</taxon>
        <taxon>Fungi</taxon>
        <taxon>Fungi incertae sedis</taxon>
        <taxon>Zoopagomycota</taxon>
        <taxon>Entomophthoromycotina</taxon>
        <taxon>Basidiobolomycetes</taxon>
        <taxon>Basidiobolales</taxon>
        <taxon>Basidiobolaceae</taxon>
        <taxon>Basidiobolus</taxon>
    </lineage>
</organism>
<evidence type="ECO:0000313" key="2">
    <source>
        <dbReference type="Proteomes" id="UP001479436"/>
    </source>
</evidence>
<dbReference type="PANTHER" id="PTHR44998:SF1">
    <property type="entry name" value="UDP-N-ACETYLGLUCOSAMINE--PEPTIDE N-ACETYLGLUCOSAMINYLTRANSFERASE 110 KDA SUBUNIT"/>
    <property type="match status" value="1"/>
</dbReference>
<dbReference type="EMBL" id="JASJQH010000531">
    <property type="protein sequence ID" value="KAK9763921.1"/>
    <property type="molecule type" value="Genomic_DNA"/>
</dbReference>
<accession>A0ABR2WQZ6</accession>
<comment type="caution">
    <text evidence="1">The sequence shown here is derived from an EMBL/GenBank/DDBJ whole genome shotgun (WGS) entry which is preliminary data.</text>
</comment>
<proteinExistence type="predicted"/>